<dbReference type="NCBIfam" id="TIGR01722">
    <property type="entry name" value="MMSDH"/>
    <property type="match status" value="1"/>
</dbReference>
<dbReference type="InterPro" id="IPR010061">
    <property type="entry name" value="MeMal-semiAld_DH"/>
</dbReference>
<dbReference type="Gene3D" id="3.40.309.10">
    <property type="entry name" value="Aldehyde Dehydrogenase, Chain A, domain 2"/>
    <property type="match status" value="1"/>
</dbReference>
<keyword evidence="1 3" id="KW-0560">Oxidoreductase</keyword>
<dbReference type="PANTHER" id="PTHR43866:SF4">
    <property type="entry name" value="MALONATE-SEMIALDEHYDE DEHYDROGENASE"/>
    <property type="match status" value="1"/>
</dbReference>
<comment type="similarity">
    <text evidence="3">Belongs to the aldehyde dehydrogenase family. IolA subfamily.</text>
</comment>
<keyword evidence="6" id="KW-1185">Reference proteome</keyword>
<feature type="binding site" evidence="3">
    <location>
        <position position="188"/>
    </location>
    <ligand>
        <name>NAD(+)</name>
        <dbReference type="ChEBI" id="CHEBI:57540"/>
    </ligand>
</feature>
<evidence type="ECO:0000313" key="5">
    <source>
        <dbReference type="EMBL" id="MFB9752844.1"/>
    </source>
</evidence>
<comment type="caution">
    <text evidence="5">The sequence shown here is derived from an EMBL/GenBank/DDBJ whole genome shotgun (WGS) entry which is preliminary data.</text>
</comment>
<feature type="binding site" evidence="3">
    <location>
        <position position="161"/>
    </location>
    <ligand>
        <name>NAD(+)</name>
        <dbReference type="ChEBI" id="CHEBI:57540"/>
    </ligand>
</feature>
<feature type="domain" description="Aldehyde dehydrogenase" evidence="4">
    <location>
        <begin position="23"/>
        <end position="488"/>
    </location>
</feature>
<dbReference type="InterPro" id="IPR016161">
    <property type="entry name" value="Ald_DH/histidinol_DH"/>
</dbReference>
<evidence type="ECO:0000256" key="2">
    <source>
        <dbReference type="ARBA" id="ARBA00023027"/>
    </source>
</evidence>
<comment type="pathway">
    <text evidence="3">Polyol metabolism; myo-inositol degradation into acetyl-CoA; acetyl-CoA from myo-inositol: step 7/7.</text>
</comment>
<comment type="function">
    <text evidence="3">Catalyzes the oxidation of malonate semialdehyde (MSA) and methylmalonate semialdehyde (MMSA) into acetyl-CoA and propanoyl-CoA, respectively. Is involved in a myo-inositol catabolic pathway. Bicarbonate, and not CO2, is the end-product of the enzymatic reaction.</text>
</comment>
<dbReference type="InterPro" id="IPR023510">
    <property type="entry name" value="MSDH_GmP_bac"/>
</dbReference>
<dbReference type="CDD" id="cd07085">
    <property type="entry name" value="ALDH_F6_MMSDH"/>
    <property type="match status" value="1"/>
</dbReference>
<dbReference type="Gene3D" id="3.40.605.10">
    <property type="entry name" value="Aldehyde Dehydrogenase, Chain A, domain 1"/>
    <property type="match status" value="1"/>
</dbReference>
<accession>A0ABV5VX07</accession>
<dbReference type="InterPro" id="IPR016162">
    <property type="entry name" value="Ald_DH_N"/>
</dbReference>
<feature type="binding site" evidence="3">
    <location>
        <position position="185"/>
    </location>
    <ligand>
        <name>NAD(+)</name>
        <dbReference type="ChEBI" id="CHEBI:57540"/>
    </ligand>
</feature>
<sequence>MGQQIETKTEAIQTLNNFINGQWVPASEAAETEAVYQPANGSILAYVPLSTKEDVDTAVNAASAAFLTWSQTPVPKRARVLFRYQQLLVEHWEELARLITTENGKNYEEAYGEVLRGIECVEFAAGAPSLMMGKQLPDIASRMESGMYRYPIGVIGGITPFNFPMMVPCWMFPLAIACGNTFVLKPSERTPLLANRLAELLKEAGLPDGVFNIVHGARDVVNGLLNHPDIRAISFVGSQPVAEYVHKTASANGKRVQALAGAKNHSIVMPDADLELAVRQIVNASFGSAGERCMACSVVVAVGDVADRLIEEIKTASDRIRIGDGLEPDVFLGPLIRGSHKERALGYIESGVEEGASLIRDGRSDPQTAESGYFLGPTIFDHVQTNMKIWRDEIFAPVLSIMRVESLDEAIEVMNRSDFANGACIYTQNGSHVRQFRERVDAGMLGVNVGVPAPMAFFPFSGWKNSFYGDLHANGTDGVEFYTRKKMVTARW</sequence>
<dbReference type="GO" id="GO:0016491">
    <property type="term" value="F:oxidoreductase activity"/>
    <property type="evidence" value="ECO:0007669"/>
    <property type="project" value="UniProtKB-KW"/>
</dbReference>
<dbReference type="HAMAP" id="MF_01670">
    <property type="entry name" value="IolA"/>
    <property type="match status" value="1"/>
</dbReference>
<comment type="subunit">
    <text evidence="3">Homotetramer.</text>
</comment>
<evidence type="ECO:0000256" key="3">
    <source>
        <dbReference type="HAMAP-Rule" id="MF_01670"/>
    </source>
</evidence>
<dbReference type="PROSITE" id="PS00070">
    <property type="entry name" value="ALDEHYDE_DEHYDR_CYS"/>
    <property type="match status" value="1"/>
</dbReference>
<gene>
    <name evidence="3" type="primary">iolA</name>
    <name evidence="5" type="ORF">ACFFNY_14870</name>
</gene>
<name>A0ABV5VX07_9BACL</name>
<comment type="caution">
    <text evidence="3">Lacks conserved residue(s) required for the propagation of feature annotation.</text>
</comment>
<dbReference type="EMBL" id="JBHMAG010000012">
    <property type="protein sequence ID" value="MFB9752844.1"/>
    <property type="molecule type" value="Genomic_DNA"/>
</dbReference>
<keyword evidence="2 3" id="KW-0520">NAD</keyword>
<dbReference type="InterPro" id="IPR016163">
    <property type="entry name" value="Ald_DH_C"/>
</dbReference>
<dbReference type="EC" id="1.2.1.27" evidence="3"/>
<dbReference type="PANTHER" id="PTHR43866">
    <property type="entry name" value="MALONATE-SEMIALDEHYDE DEHYDROGENASE"/>
    <property type="match status" value="1"/>
</dbReference>
<evidence type="ECO:0000313" key="6">
    <source>
        <dbReference type="Proteomes" id="UP001589619"/>
    </source>
</evidence>
<comment type="catalytic activity">
    <reaction evidence="3">
        <text>3-oxopropanoate + NAD(+) + CoA + H2O = hydrogencarbonate + acetyl-CoA + NADH + H(+)</text>
        <dbReference type="Rhea" id="RHEA:76615"/>
        <dbReference type="ChEBI" id="CHEBI:15377"/>
        <dbReference type="ChEBI" id="CHEBI:15378"/>
        <dbReference type="ChEBI" id="CHEBI:17544"/>
        <dbReference type="ChEBI" id="CHEBI:33190"/>
        <dbReference type="ChEBI" id="CHEBI:57287"/>
        <dbReference type="ChEBI" id="CHEBI:57288"/>
        <dbReference type="ChEBI" id="CHEBI:57540"/>
        <dbReference type="ChEBI" id="CHEBI:57945"/>
        <dbReference type="EC" id="1.2.1.27"/>
    </reaction>
</comment>
<dbReference type="Pfam" id="PF00171">
    <property type="entry name" value="Aldedh"/>
    <property type="match status" value="1"/>
</dbReference>
<proteinExistence type="inferred from homology"/>
<organism evidence="5 6">
    <name type="scientific">Paenibacillus hodogayensis</name>
    <dbReference type="NCBI Taxonomy" id="279208"/>
    <lineage>
        <taxon>Bacteria</taxon>
        <taxon>Bacillati</taxon>
        <taxon>Bacillota</taxon>
        <taxon>Bacilli</taxon>
        <taxon>Bacillales</taxon>
        <taxon>Paenibacillaceae</taxon>
        <taxon>Paenibacillus</taxon>
    </lineage>
</organism>
<comment type="catalytic activity">
    <reaction evidence="3">
        <text>2-methyl-3-oxopropanoate + NAD(+) + CoA + H2O = propanoyl-CoA + hydrogencarbonate + NADH + H(+)</text>
        <dbReference type="Rhea" id="RHEA:20804"/>
        <dbReference type="ChEBI" id="CHEBI:15377"/>
        <dbReference type="ChEBI" id="CHEBI:15378"/>
        <dbReference type="ChEBI" id="CHEBI:17544"/>
        <dbReference type="ChEBI" id="CHEBI:57287"/>
        <dbReference type="ChEBI" id="CHEBI:57392"/>
        <dbReference type="ChEBI" id="CHEBI:57540"/>
        <dbReference type="ChEBI" id="CHEBI:57700"/>
        <dbReference type="ChEBI" id="CHEBI:57945"/>
        <dbReference type="EC" id="1.2.1.27"/>
    </reaction>
</comment>
<feature type="active site" description="Nucleophile" evidence="3">
    <location>
        <position position="293"/>
    </location>
</feature>
<dbReference type="RefSeq" id="WP_344903104.1">
    <property type="nucleotide sequence ID" value="NZ_BAAAYO010000001.1"/>
</dbReference>
<protein>
    <recommendedName>
        <fullName evidence="3">Malonate-semialdehyde dehydrogenase</fullName>
        <shortName evidence="3">MSA dehydrogenase</shortName>
        <ecNumber evidence="3">1.2.1.27</ecNumber>
    </recommendedName>
    <alternativeName>
        <fullName evidence="3">Methylmalonate semialdehyde dehydrogenase</fullName>
        <shortName evidence="3">MMSA dehydrogenase</shortName>
        <shortName evidence="3">MSDH</shortName>
    </alternativeName>
</protein>
<feature type="binding site" evidence="3">
    <location>
        <position position="393"/>
    </location>
    <ligand>
        <name>NAD(+)</name>
        <dbReference type="ChEBI" id="CHEBI:57540"/>
    </ligand>
</feature>
<feature type="binding site" evidence="3">
    <location>
        <position position="189"/>
    </location>
    <ligand>
        <name>NAD(+)</name>
        <dbReference type="ChEBI" id="CHEBI:57540"/>
    </ligand>
</feature>
<evidence type="ECO:0000256" key="1">
    <source>
        <dbReference type="ARBA" id="ARBA00023002"/>
    </source>
</evidence>
<dbReference type="SUPFAM" id="SSF53720">
    <property type="entry name" value="ALDH-like"/>
    <property type="match status" value="1"/>
</dbReference>
<dbReference type="InterPro" id="IPR016160">
    <property type="entry name" value="Ald_DH_CS_CYS"/>
</dbReference>
<evidence type="ECO:0000259" key="4">
    <source>
        <dbReference type="Pfam" id="PF00171"/>
    </source>
</evidence>
<reference evidence="5 6" key="1">
    <citation type="submission" date="2024-09" db="EMBL/GenBank/DDBJ databases">
        <authorList>
            <person name="Sun Q."/>
            <person name="Mori K."/>
        </authorList>
    </citation>
    <scope>NUCLEOTIDE SEQUENCE [LARGE SCALE GENOMIC DNA]</scope>
    <source>
        <strain evidence="5 6">JCM 12520</strain>
    </source>
</reference>
<dbReference type="InterPro" id="IPR015590">
    <property type="entry name" value="Aldehyde_DH_dom"/>
</dbReference>
<dbReference type="Proteomes" id="UP001589619">
    <property type="component" value="Unassembled WGS sequence"/>
</dbReference>